<evidence type="ECO:0000313" key="3">
    <source>
        <dbReference type="EMBL" id="GEK19097.1"/>
    </source>
</evidence>
<reference evidence="3 4" key="1">
    <citation type="submission" date="2019-07" db="EMBL/GenBank/DDBJ databases">
        <title>Whole genome shotgun sequence of Cellulomonas persica NBRC 101101.</title>
        <authorList>
            <person name="Hosoyama A."/>
            <person name="Uohara A."/>
            <person name="Ohji S."/>
            <person name="Ichikawa N."/>
        </authorList>
    </citation>
    <scope>NUCLEOTIDE SEQUENCE [LARGE SCALE GENOMIC DNA]</scope>
    <source>
        <strain evidence="3 4">NBRC 101101</strain>
    </source>
</reference>
<dbReference type="OrthoDB" id="9766267at2"/>
<keyword evidence="1" id="KW-1133">Transmembrane helix</keyword>
<feature type="transmembrane region" description="Helical" evidence="1">
    <location>
        <begin position="65"/>
        <end position="89"/>
    </location>
</feature>
<dbReference type="Proteomes" id="UP000321386">
    <property type="component" value="Unassembled WGS sequence"/>
</dbReference>
<keyword evidence="2" id="KW-0732">Signal</keyword>
<protein>
    <recommendedName>
        <fullName evidence="5">DUF4184 domain-containing protein</fullName>
    </recommendedName>
</protein>
<feature type="transmembrane region" description="Helical" evidence="1">
    <location>
        <begin position="157"/>
        <end position="175"/>
    </location>
</feature>
<name>A0A510UWN4_9CELL</name>
<gene>
    <name evidence="3" type="ORF">CPE01_28300</name>
</gene>
<evidence type="ECO:0000313" key="4">
    <source>
        <dbReference type="Proteomes" id="UP000321386"/>
    </source>
</evidence>
<feature type="chain" id="PRO_5021806645" description="DUF4184 domain-containing protein" evidence="2">
    <location>
        <begin position="23"/>
        <end position="265"/>
    </location>
</feature>
<organism evidence="3 4">
    <name type="scientific">Cellulomonas persica</name>
    <dbReference type="NCBI Taxonomy" id="76861"/>
    <lineage>
        <taxon>Bacteria</taxon>
        <taxon>Bacillati</taxon>
        <taxon>Actinomycetota</taxon>
        <taxon>Actinomycetes</taxon>
        <taxon>Micrococcales</taxon>
        <taxon>Cellulomonadaceae</taxon>
        <taxon>Cellulomonas</taxon>
    </lineage>
</organism>
<dbReference type="AlphaFoldDB" id="A0A510UWN4"/>
<evidence type="ECO:0008006" key="5">
    <source>
        <dbReference type="Google" id="ProtNLM"/>
    </source>
</evidence>
<dbReference type="Pfam" id="PF13803">
    <property type="entry name" value="DUF4184"/>
    <property type="match status" value="1"/>
</dbReference>
<proteinExistence type="predicted"/>
<evidence type="ECO:0000256" key="1">
    <source>
        <dbReference type="SAM" id="Phobius"/>
    </source>
</evidence>
<feature type="transmembrane region" description="Helical" evidence="1">
    <location>
        <begin position="226"/>
        <end position="248"/>
    </location>
</feature>
<dbReference type="InterPro" id="IPR025238">
    <property type="entry name" value="DUF4184"/>
</dbReference>
<feature type="transmembrane region" description="Helical" evidence="1">
    <location>
        <begin position="195"/>
        <end position="214"/>
    </location>
</feature>
<accession>A0A510UWN4</accession>
<keyword evidence="1" id="KW-0812">Transmembrane</keyword>
<dbReference type="RefSeq" id="WP_146807471.1">
    <property type="nucleotide sequence ID" value="NZ_BJUA01000017.1"/>
</dbReference>
<dbReference type="EMBL" id="BJUA01000017">
    <property type="protein sequence ID" value="GEK19097.1"/>
    <property type="molecule type" value="Genomic_DNA"/>
</dbReference>
<keyword evidence="4" id="KW-1185">Reference proteome</keyword>
<sequence length="265" mass="27616">MPFTLSHAAAVVPLARGPLVPAALVVGAMAPDVPYFVTVPRYAGAWYEPFVNATTTHHWPGALTVAVPTAAALLAAWWVVKAPLAALVTRHRVGLPSDRSDERGGRVERAGWVVVSLVLGVATHVLWDSFTHGDGFLVERVDALREPAFAGMDVARVLQHVSTVVGLVVLAVWAARAGARWRQRGGRVEVSRAGVVVLAGVAVLGLAAAAFAVARDVAQGESVEATLVGLVTASGAAVAASLVLYAVARRLADGLQARSARRVEV</sequence>
<comment type="caution">
    <text evidence="3">The sequence shown here is derived from an EMBL/GenBank/DDBJ whole genome shotgun (WGS) entry which is preliminary data.</text>
</comment>
<feature type="transmembrane region" description="Helical" evidence="1">
    <location>
        <begin position="110"/>
        <end position="127"/>
    </location>
</feature>
<feature type="signal peptide" evidence="2">
    <location>
        <begin position="1"/>
        <end position="22"/>
    </location>
</feature>
<evidence type="ECO:0000256" key="2">
    <source>
        <dbReference type="SAM" id="SignalP"/>
    </source>
</evidence>
<keyword evidence="1" id="KW-0472">Membrane</keyword>